<dbReference type="AlphaFoldDB" id="A0A6S7I1X2"/>
<dbReference type="SUPFAM" id="SSF48464">
    <property type="entry name" value="ENTH/VHS domain"/>
    <property type="match status" value="1"/>
</dbReference>
<dbReference type="PANTHER" id="PTHR23140">
    <property type="entry name" value="RNA PROCESSING PROTEIN LD23810P"/>
    <property type="match status" value="1"/>
</dbReference>
<gene>
    <name evidence="3" type="ORF">PACLA_8A056128</name>
</gene>
<reference evidence="3" key="1">
    <citation type="submission" date="2020-04" db="EMBL/GenBank/DDBJ databases">
        <authorList>
            <person name="Alioto T."/>
            <person name="Alioto T."/>
            <person name="Gomez Garrido J."/>
        </authorList>
    </citation>
    <scope>NUCLEOTIDE SEQUENCE</scope>
    <source>
        <strain evidence="3">A484AB</strain>
    </source>
</reference>
<feature type="region of interest" description="Disordered" evidence="2">
    <location>
        <begin position="261"/>
        <end position="359"/>
    </location>
</feature>
<dbReference type="Proteomes" id="UP001152795">
    <property type="component" value="Unassembled WGS sequence"/>
</dbReference>
<dbReference type="InterPro" id="IPR006569">
    <property type="entry name" value="CID_dom"/>
</dbReference>
<feature type="region of interest" description="Disordered" evidence="2">
    <location>
        <begin position="216"/>
        <end position="244"/>
    </location>
</feature>
<feature type="region of interest" description="Disordered" evidence="2">
    <location>
        <begin position="371"/>
        <end position="622"/>
    </location>
</feature>
<feature type="compositionally biased region" description="Acidic residues" evidence="2">
    <location>
        <begin position="348"/>
        <end position="357"/>
    </location>
</feature>
<proteinExistence type="predicted"/>
<protein>
    <submittedName>
        <fullName evidence="3">Splicing factor, arginine serine-rich 15-like</fullName>
    </submittedName>
</protein>
<dbReference type="PROSITE" id="PS50102">
    <property type="entry name" value="RRM"/>
    <property type="match status" value="1"/>
</dbReference>
<dbReference type="Pfam" id="PF00076">
    <property type="entry name" value="RRM_1"/>
    <property type="match status" value="1"/>
</dbReference>
<dbReference type="Gene3D" id="3.30.70.330">
    <property type="match status" value="1"/>
</dbReference>
<dbReference type="GO" id="GO:0005634">
    <property type="term" value="C:nucleus"/>
    <property type="evidence" value="ECO:0007669"/>
    <property type="project" value="TreeGrafter"/>
</dbReference>
<dbReference type="InterPro" id="IPR008942">
    <property type="entry name" value="ENTH_VHS"/>
</dbReference>
<dbReference type="Gene3D" id="1.25.40.90">
    <property type="match status" value="1"/>
</dbReference>
<dbReference type="GO" id="GO:0003723">
    <property type="term" value="F:RNA binding"/>
    <property type="evidence" value="ECO:0007669"/>
    <property type="project" value="UniProtKB-UniRule"/>
</dbReference>
<dbReference type="PROSITE" id="PS51391">
    <property type="entry name" value="CID"/>
    <property type="match status" value="1"/>
</dbReference>
<dbReference type="FunFam" id="1.25.40.90:FF:000004">
    <property type="entry name" value="splicing factor, arginine/serine-rich 15"/>
    <property type="match status" value="1"/>
</dbReference>
<sequence length="706" mass="83011">MADMEIVRQFNSELSTLYATKPPISKAKVTSITRLALKAVKFYKHVVQSLEKFIQKCRPEYKIPALYVIDSIIRQSRHQFGAEKDVFGPRFGRNITSSFQNFFKCLPEEQSKLIKVLNLWQKNKVYPPEVIQPLLNMAHTGPIMEQQGLGSPILADDVKAVPADTTQPVVGHMTQHHATQQPVAVETPQEQAYITLLQQQQEEQMRHIRELEARLQRQQQMNQQLQHGQQPQTEGQEQGGEPPQFQLPTEVFAQIQALTGMVNQPGGNPPGSYDSEQYPGDGGNYEGSNYEASNPPDQYGQGYDQQQGEYPPGGQQMTDQNYQQAFRPGYDERPQEFIAPQQHQGFVDDFDYGDDQDDQQRIEEKKRQLEQEANRLNTTSSFEHGDTLNARQRMEEQFRQQQQIASNVPPQPVPEIKPVPETLQPSSESAIPAFQPAFSAPAKVPRSRSRSPRERRNRDNEREHRDSASERERDRERGRDRPDGSDRNRQRNRGERDDRDRPREDRDRTRVDRGERDRTREGRDKTRADRDERDRTRVDRDERERPREERERPREERERPREERDRPREERERSREERDRPREERERTREERERTRERERGRESDKETQIKEEKPSEETKEVKIEKWVPPIKEGHISVCSRTIWLGRMHRNTTKESLEELFQEFGEVQIIDMVPPRGCAYIQMAEREAAYHSLSSRQILKLNFKVR</sequence>
<dbReference type="PANTHER" id="PTHR23140:SF4">
    <property type="entry name" value="PROTEIN CBR-NRD-1"/>
    <property type="match status" value="1"/>
</dbReference>
<dbReference type="CDD" id="cd16983">
    <property type="entry name" value="CID_SCAF8_like"/>
    <property type="match status" value="1"/>
</dbReference>
<evidence type="ECO:0000313" key="4">
    <source>
        <dbReference type="Proteomes" id="UP001152795"/>
    </source>
</evidence>
<accession>A0A6S7I1X2</accession>
<name>A0A6S7I1X2_PARCT</name>
<dbReference type="EMBL" id="CACRXK020007246">
    <property type="protein sequence ID" value="CAB4011716.1"/>
    <property type="molecule type" value="Genomic_DNA"/>
</dbReference>
<feature type="compositionally biased region" description="Low complexity" evidence="2">
    <location>
        <begin position="295"/>
        <end position="316"/>
    </location>
</feature>
<dbReference type="SMART" id="SM00360">
    <property type="entry name" value="RRM"/>
    <property type="match status" value="1"/>
</dbReference>
<dbReference type="SMART" id="SM00582">
    <property type="entry name" value="RPR"/>
    <property type="match status" value="1"/>
</dbReference>
<keyword evidence="1" id="KW-0694">RNA-binding</keyword>
<evidence type="ECO:0000256" key="1">
    <source>
        <dbReference type="ARBA" id="ARBA00022884"/>
    </source>
</evidence>
<feature type="compositionally biased region" description="Basic and acidic residues" evidence="2">
    <location>
        <begin position="451"/>
        <end position="622"/>
    </location>
</feature>
<dbReference type="SUPFAM" id="SSF54928">
    <property type="entry name" value="RNA-binding domain, RBD"/>
    <property type="match status" value="1"/>
</dbReference>
<dbReference type="InterPro" id="IPR012677">
    <property type="entry name" value="Nucleotide-bd_a/b_plait_sf"/>
</dbReference>
<dbReference type="InterPro" id="IPR051485">
    <property type="entry name" value="SR-CTD_assoc_factor"/>
</dbReference>
<dbReference type="OrthoDB" id="79367at2759"/>
<organism evidence="3 4">
    <name type="scientific">Paramuricea clavata</name>
    <name type="common">Red gorgonian</name>
    <name type="synonym">Violescent sea-whip</name>
    <dbReference type="NCBI Taxonomy" id="317549"/>
    <lineage>
        <taxon>Eukaryota</taxon>
        <taxon>Metazoa</taxon>
        <taxon>Cnidaria</taxon>
        <taxon>Anthozoa</taxon>
        <taxon>Octocorallia</taxon>
        <taxon>Malacalcyonacea</taxon>
        <taxon>Plexauridae</taxon>
        <taxon>Paramuricea</taxon>
    </lineage>
</organism>
<evidence type="ECO:0000256" key="2">
    <source>
        <dbReference type="SAM" id="MobiDB-lite"/>
    </source>
</evidence>
<dbReference type="InterPro" id="IPR035979">
    <property type="entry name" value="RBD_domain_sf"/>
</dbReference>
<evidence type="ECO:0000313" key="3">
    <source>
        <dbReference type="EMBL" id="CAB4011716.1"/>
    </source>
</evidence>
<dbReference type="InterPro" id="IPR000504">
    <property type="entry name" value="RRM_dom"/>
</dbReference>
<comment type="caution">
    <text evidence="3">The sequence shown here is derived from an EMBL/GenBank/DDBJ whole genome shotgun (WGS) entry which is preliminary data.</text>
</comment>
<keyword evidence="4" id="KW-1185">Reference proteome</keyword>
<dbReference type="Pfam" id="PF04818">
    <property type="entry name" value="CID"/>
    <property type="match status" value="1"/>
</dbReference>